<dbReference type="Pfam" id="PF06585">
    <property type="entry name" value="JHBP"/>
    <property type="match status" value="1"/>
</dbReference>
<accession>A0A146LNN3</accession>
<dbReference type="PANTHER" id="PTHR11008">
    <property type="entry name" value="PROTEIN TAKEOUT-LIKE PROTEIN"/>
    <property type="match status" value="1"/>
</dbReference>
<dbReference type="GO" id="GO:0005615">
    <property type="term" value="C:extracellular space"/>
    <property type="evidence" value="ECO:0007669"/>
    <property type="project" value="TreeGrafter"/>
</dbReference>
<proteinExistence type="predicted"/>
<gene>
    <name evidence="2" type="ORF">g.65315</name>
</gene>
<keyword evidence="1" id="KW-0732">Signal</keyword>
<dbReference type="InterPro" id="IPR010562">
    <property type="entry name" value="Haemolymph_juvenile_hormone-bd"/>
</dbReference>
<dbReference type="PANTHER" id="PTHR11008:SF29">
    <property type="entry name" value="IP17226P"/>
    <property type="match status" value="1"/>
</dbReference>
<dbReference type="EMBL" id="GDHC01010649">
    <property type="protein sequence ID" value="JAQ07980.1"/>
    <property type="molecule type" value="Transcribed_RNA"/>
</dbReference>
<organism evidence="2">
    <name type="scientific">Lygus hesperus</name>
    <name type="common">Western plant bug</name>
    <dbReference type="NCBI Taxonomy" id="30085"/>
    <lineage>
        <taxon>Eukaryota</taxon>
        <taxon>Metazoa</taxon>
        <taxon>Ecdysozoa</taxon>
        <taxon>Arthropoda</taxon>
        <taxon>Hexapoda</taxon>
        <taxon>Insecta</taxon>
        <taxon>Pterygota</taxon>
        <taxon>Neoptera</taxon>
        <taxon>Paraneoptera</taxon>
        <taxon>Hemiptera</taxon>
        <taxon>Heteroptera</taxon>
        <taxon>Panheteroptera</taxon>
        <taxon>Cimicomorpha</taxon>
        <taxon>Miridae</taxon>
        <taxon>Mirini</taxon>
        <taxon>Lygus</taxon>
    </lineage>
</organism>
<reference evidence="2" key="1">
    <citation type="journal article" date="2016" name="Gigascience">
        <title>De novo construction of an expanded transcriptome assembly for the western tarnished plant bug, Lygus hesperus.</title>
        <authorList>
            <person name="Tassone E.E."/>
            <person name="Geib S.M."/>
            <person name="Hall B."/>
            <person name="Fabrick J.A."/>
            <person name="Brent C.S."/>
            <person name="Hull J.J."/>
        </authorList>
    </citation>
    <scope>NUCLEOTIDE SEQUENCE</scope>
</reference>
<protein>
    <submittedName>
        <fullName evidence="2">Uncharacterized protein</fullName>
    </submittedName>
</protein>
<dbReference type="AlphaFoldDB" id="A0A146LNN3"/>
<evidence type="ECO:0000313" key="2">
    <source>
        <dbReference type="EMBL" id="JAQ07980.1"/>
    </source>
</evidence>
<dbReference type="InterPro" id="IPR038606">
    <property type="entry name" value="To_sf"/>
</dbReference>
<sequence length="256" mass="28103">MKSLSLVVFCVTLAVGLAAPAGNGTDNKVEELIDAYLTWAEKVSQKGDPISLKDVSNLPIVTIVPPVGILLSAVNRTVHGLSTYTVSDLVVENNTAQWRSTYPSLSGESDYNAKGLFYGRILKGQGHAKIEFINVTVDTSVTIRNVRGRWPHTNVSYVQVAGLTQNVRVGDVSSIYTGVSVDGWTEDQVTQILNEEVRSILNLNIPIWERLASVLSERQLNNALNGHTIDDAINWLKKNTPTSFMMQSLMNEFISL</sequence>
<dbReference type="Gene3D" id="3.15.10.30">
    <property type="entry name" value="Haemolymph juvenile hormone binding protein"/>
    <property type="match status" value="1"/>
</dbReference>
<evidence type="ECO:0000256" key="1">
    <source>
        <dbReference type="SAM" id="SignalP"/>
    </source>
</evidence>
<feature type="chain" id="PRO_5007527275" evidence="1">
    <location>
        <begin position="19"/>
        <end position="256"/>
    </location>
</feature>
<feature type="signal peptide" evidence="1">
    <location>
        <begin position="1"/>
        <end position="18"/>
    </location>
</feature>
<name>A0A146LNN3_LYGHE</name>